<dbReference type="EMBL" id="BEGY01000033">
    <property type="protein sequence ID" value="GAX78588.1"/>
    <property type="molecule type" value="Genomic_DNA"/>
</dbReference>
<feature type="region of interest" description="Disordered" evidence="2">
    <location>
        <begin position="865"/>
        <end position="896"/>
    </location>
</feature>
<keyword evidence="1" id="KW-0175">Coiled coil</keyword>
<feature type="region of interest" description="Disordered" evidence="2">
    <location>
        <begin position="1"/>
        <end position="38"/>
    </location>
</feature>
<reference evidence="3 4" key="1">
    <citation type="submission" date="2017-08" db="EMBL/GenBank/DDBJ databases">
        <title>Acidophilic green algal genome provides insights into adaptation to an acidic environment.</title>
        <authorList>
            <person name="Hirooka S."/>
            <person name="Hirose Y."/>
            <person name="Kanesaki Y."/>
            <person name="Higuchi S."/>
            <person name="Fujiwara T."/>
            <person name="Onuma R."/>
            <person name="Era A."/>
            <person name="Ohbayashi R."/>
            <person name="Uzuka A."/>
            <person name="Nozaki H."/>
            <person name="Yoshikawa H."/>
            <person name="Miyagishima S.Y."/>
        </authorList>
    </citation>
    <scope>NUCLEOTIDE SEQUENCE [LARGE SCALE GENOMIC DNA]</scope>
    <source>
        <strain evidence="3 4">NIES-2499</strain>
    </source>
</reference>
<feature type="region of interest" description="Disordered" evidence="2">
    <location>
        <begin position="572"/>
        <end position="601"/>
    </location>
</feature>
<feature type="compositionally biased region" description="Polar residues" evidence="2">
    <location>
        <begin position="807"/>
        <end position="826"/>
    </location>
</feature>
<feature type="region of interest" description="Disordered" evidence="2">
    <location>
        <begin position="430"/>
        <end position="457"/>
    </location>
</feature>
<feature type="region of interest" description="Disordered" evidence="2">
    <location>
        <begin position="807"/>
        <end position="831"/>
    </location>
</feature>
<evidence type="ECO:0000256" key="2">
    <source>
        <dbReference type="SAM" id="MobiDB-lite"/>
    </source>
</evidence>
<comment type="caution">
    <text evidence="3">The sequence shown here is derived from an EMBL/GenBank/DDBJ whole genome shotgun (WGS) entry which is preliminary data.</text>
</comment>
<proteinExistence type="predicted"/>
<organism evidence="3 4">
    <name type="scientific">Chlamydomonas eustigma</name>
    <dbReference type="NCBI Taxonomy" id="1157962"/>
    <lineage>
        <taxon>Eukaryota</taxon>
        <taxon>Viridiplantae</taxon>
        <taxon>Chlorophyta</taxon>
        <taxon>core chlorophytes</taxon>
        <taxon>Chlorophyceae</taxon>
        <taxon>CS clade</taxon>
        <taxon>Chlamydomonadales</taxon>
        <taxon>Chlamydomonadaceae</taxon>
        <taxon>Chlamydomonas</taxon>
    </lineage>
</organism>
<protein>
    <submittedName>
        <fullName evidence="3">Uncharacterized protein</fullName>
    </submittedName>
</protein>
<feature type="compositionally biased region" description="Low complexity" evidence="2">
    <location>
        <begin position="172"/>
        <end position="187"/>
    </location>
</feature>
<sequence>MRDKARSKSPLCKVDKESPKREKKAVSTISTAYGSGVRKEHDEKKLDAVNNLKSKPIHSLPEAMHQCTLQSLGPEDKQKVTKLLKQVVDMGKENKSLKEDHEKELKNLNDRVQQLQTCTKNMARENVSLKSKLSQMLIVLRTYQHKVLLMDAAFKASSHAGGTLQPVMQGQDQYVQQGQDQPPVQRGQDQHVQQSHDSVLLTSNQSFRQDGHVAETGIYSPTQMTEASGGHATAADSQGVATSPAASASAAGLVLQPAATAFEPSFQPSNNHSHVLLMAQSTPTAASNTSSCQQTTTCALHSSYSEINNVQQSLPAFDAPSIPAVHNSYHSVFNSEAGASPDPVTSTSAAYNHPFQQQVMINHDGSLSSTGEVEPFLVTTSAIASSNSIKPGARQSTALTNIPATAYGTINITIQHLQEQPIRDMGLATKSDSLQQASWSSDQGHTPHDVQPLSGKHSSEVIPFLTYPKTSEELSTQARHEEAETVEMCFMLGRREVGIQCSATDSPRQECRVETSDETMAEVAEGKIGNEGAALSQASMNLPDRHDVSTTIKKEPPSTLIFRHSLGMGARPESRYPTIITSNQNSPKEKGNSSSSPPSLLNAADHLLASSSHGIPRPSRYLPPTITREALLNPHHPSMHGSTKPLLGRSLVVAASTSSDFNGPIEEEEVCSGSTEEAHISSPILVMSGDIAAAEIAARLRDWQASQGLFVEDHEGHQAAASNKALCYDPSIGVNGAFYFSDIPVVDNKQTKSSTLRPALNTVQTLSDTAELPPPLCDRLTHPHGGCNKPPPCVASVTPSSSISVLRNNVDPSSTSTAVSRSTPPTDSALHVQYPCQDSQIEVPTPSPSCSGSCQAQVPSHTGAAYSKAKSSGSAGSVTRSGTSSSKAVQEGPHSRSLNTVASDVCVGGVHIRDQQGGRLLRGRMPGFVTMAEQDSLSMLSGRNIKLFDTDEVTSNNPAQISGFQEVSEFDLVDLLRQAEEFLVNSPAMQPQLMRPGSASSSTQIVRTAARTSTRRATTTSSPRVLMASPSSVAIAAQQGQQQVLAPHQTIPEYEENDLILAILQQELSIGDMSNRTNCVL</sequence>
<gene>
    <name evidence="3" type="ORF">CEUSTIGMA_g6027.t1</name>
</gene>
<dbReference type="Proteomes" id="UP000232323">
    <property type="component" value="Unassembled WGS sequence"/>
</dbReference>
<feature type="compositionally biased region" description="Low complexity" evidence="2">
    <location>
        <begin position="865"/>
        <end position="877"/>
    </location>
</feature>
<name>A0A250X687_9CHLO</name>
<dbReference type="AlphaFoldDB" id="A0A250X687"/>
<keyword evidence="4" id="KW-1185">Reference proteome</keyword>
<accession>A0A250X687</accession>
<feature type="region of interest" description="Disordered" evidence="2">
    <location>
        <begin position="172"/>
        <end position="196"/>
    </location>
</feature>
<feature type="compositionally biased region" description="Polar residues" evidence="2">
    <location>
        <begin position="878"/>
        <end position="888"/>
    </location>
</feature>
<evidence type="ECO:0000256" key="1">
    <source>
        <dbReference type="SAM" id="Coils"/>
    </source>
</evidence>
<evidence type="ECO:0000313" key="3">
    <source>
        <dbReference type="EMBL" id="GAX78588.1"/>
    </source>
</evidence>
<feature type="compositionally biased region" description="Low complexity" evidence="2">
    <location>
        <begin position="592"/>
        <end position="601"/>
    </location>
</feature>
<evidence type="ECO:0000313" key="4">
    <source>
        <dbReference type="Proteomes" id="UP000232323"/>
    </source>
</evidence>
<feature type="compositionally biased region" description="Polar residues" evidence="2">
    <location>
        <begin position="430"/>
        <end position="444"/>
    </location>
</feature>
<feature type="coiled-coil region" evidence="1">
    <location>
        <begin position="91"/>
        <end position="125"/>
    </location>
</feature>